<evidence type="ECO:0000259" key="7">
    <source>
        <dbReference type="Pfam" id="PF22831"/>
    </source>
</evidence>
<dbReference type="InterPro" id="IPR053904">
    <property type="entry name" value="CATSPERB_Ig-like"/>
</dbReference>
<dbReference type="Pfam" id="PF21548">
    <property type="entry name" value="CATSPERB_2nd"/>
    <property type="match status" value="1"/>
</dbReference>
<comment type="caution">
    <text evidence="8">The sequence shown here is derived from an EMBL/GenBank/DDBJ whole genome shotgun (WGS) entry which is preliminary data.</text>
</comment>
<feature type="compositionally biased region" description="Polar residues" evidence="1">
    <location>
        <begin position="7"/>
        <end position="20"/>
    </location>
</feature>
<dbReference type="InterPro" id="IPR048788">
    <property type="entry name" value="CATSPERB_2nd"/>
</dbReference>
<dbReference type="GO" id="GO:0036128">
    <property type="term" value="C:CatSper complex"/>
    <property type="evidence" value="ECO:0007669"/>
    <property type="project" value="InterPro"/>
</dbReference>
<feature type="domain" description="Cation channel sperm-associated auxiliary subunit beta N-terminal" evidence="4">
    <location>
        <begin position="47"/>
        <end position="176"/>
    </location>
</feature>
<proteinExistence type="predicted"/>
<dbReference type="STRING" id="55544.A0A4D9F2S5"/>
<dbReference type="AlphaFoldDB" id="A0A4D9F2S5"/>
<organism evidence="8 9">
    <name type="scientific">Platysternon megacephalum</name>
    <name type="common">big-headed turtle</name>
    <dbReference type="NCBI Taxonomy" id="55544"/>
    <lineage>
        <taxon>Eukaryota</taxon>
        <taxon>Metazoa</taxon>
        <taxon>Chordata</taxon>
        <taxon>Craniata</taxon>
        <taxon>Vertebrata</taxon>
        <taxon>Euteleostomi</taxon>
        <taxon>Archelosauria</taxon>
        <taxon>Testudinata</taxon>
        <taxon>Testudines</taxon>
        <taxon>Cryptodira</taxon>
        <taxon>Durocryptodira</taxon>
        <taxon>Testudinoidea</taxon>
        <taxon>Platysternidae</taxon>
        <taxon>Platysternon</taxon>
    </lineage>
</organism>
<feature type="domain" description="CATSPERB head" evidence="6">
    <location>
        <begin position="560"/>
        <end position="737"/>
    </location>
</feature>
<evidence type="ECO:0000259" key="6">
    <source>
        <dbReference type="Pfam" id="PF22830"/>
    </source>
</evidence>
<dbReference type="Pfam" id="PF22831">
    <property type="entry name" value="CATSPERB_Ig-like"/>
    <property type="match status" value="1"/>
</dbReference>
<feature type="domain" description="CATSPERB Ig-like" evidence="7">
    <location>
        <begin position="748"/>
        <end position="849"/>
    </location>
</feature>
<evidence type="ECO:0000313" key="9">
    <source>
        <dbReference type="Proteomes" id="UP000297703"/>
    </source>
</evidence>
<keyword evidence="2" id="KW-0812">Transmembrane</keyword>
<evidence type="ECO:0000256" key="1">
    <source>
        <dbReference type="SAM" id="MobiDB-lite"/>
    </source>
</evidence>
<dbReference type="InterPro" id="IPR048789">
    <property type="entry name" value="CATSPERB_C"/>
</dbReference>
<dbReference type="InterPro" id="IPR048786">
    <property type="entry name" value="CATSPERB_N"/>
</dbReference>
<feature type="domain" description="Cation channel sperm-associated protein subunit beta C-terminal" evidence="3">
    <location>
        <begin position="851"/>
        <end position="1109"/>
    </location>
</feature>
<accession>A0A4D9F2S5</accession>
<evidence type="ECO:0000259" key="5">
    <source>
        <dbReference type="Pfam" id="PF21548"/>
    </source>
</evidence>
<dbReference type="Proteomes" id="UP000297703">
    <property type="component" value="Unassembled WGS sequence"/>
</dbReference>
<dbReference type="Pfam" id="PF21541">
    <property type="entry name" value="CATSPERB_1st"/>
    <property type="match status" value="1"/>
</dbReference>
<evidence type="ECO:0000256" key="2">
    <source>
        <dbReference type="SAM" id="Phobius"/>
    </source>
</evidence>
<dbReference type="InterPro" id="IPR053903">
    <property type="entry name" value="CATSPERB_head"/>
</dbReference>
<dbReference type="EMBL" id="QXTE01000002">
    <property type="protein sequence ID" value="TFK15875.1"/>
    <property type="molecule type" value="Genomic_DNA"/>
</dbReference>
<dbReference type="PANTHER" id="PTHR14705">
    <property type="entry name" value="CATION CHANNEL SPERM-ASSOCIATED PROTEIN SUBUNIT BETA"/>
    <property type="match status" value="1"/>
</dbReference>
<gene>
    <name evidence="8" type="ORF">DR999_PMT00276</name>
</gene>
<sequence length="1136" mass="128797">MHKLVGQNPSPHTPTQSVSWSRVRGFEQTKRTEYPSREPSLKENSSFSCYTEPLDDASPKPKVIKLYLGSKNLVSSQGCWITFAFLSELDTNTEELHLNKVESSVTPSFLILFYSSGMKQGEMVVAAERSGQKTLNAVHLYSLYVQPDIAPIEEWFVRFTMHHRLNMFTTEGTLLDVFREPLLQWQPGKPMYSTEIDALIPDVINITVSKCPCANDVAVIALICNDTVHGIYLGVTNSGFISRDTEWFNMTDSLCSLLDDDCAGLSLVNIILTNNHLIILTTLGLFISQDLRYPTGRILNFTKPSFCGFERDDYFSANVWYNVQCLANAESYEVDYISLSFNKDKTLSQVSTCFYSNDPYTEWYSCLPHRFHGGKTLSKRVVAFLIDYQQNTGIGLITVQNKAMVSVCKIIYHKLNRQTKFPVFWFPDPKFLPFGMFFHPGSHFLYVYGSQVWFSDDGGNTFMLLITLENEIIIKTNMCVYSHSIAFVTDKGNIFFTKAGSERYAKLTTSAHNVFNLYYDHLGSLNIISLNESVSDRLEIHLLDVITLIQEGDIGFDGPLSPQYITEQQMVFFEHIPLNGKSRSIQKSRFYGLHKGKVLQYRPSGSATIVDVFHHEYPPQYLSSVIVDVLERFPFESEDRSSFTDNSLSILKVSNTTRVKLQILSECLNVFKPSDIEKTVLIPGFSSFLIVEVLDSLNALADATMPERVPFNTTFASGMWFVYDFGTKNGRKWKIIVDTCRYWVRELDNLPLNAIKYLDLTQTFNFGFRVTPVNTAYPIFHMPLMKLAVGNPSLFKVKTNDYWDDTDSYMMEFSVTNNFYKQGKSSIAVILTKASLVCGVSTIVLTLKSGCSYSKSMHYISPVSISAQSWLHGDPKDPYGFKFLKQLPVNYRPPSKLGIAVPLTDNFYNADPGKPRMRDYFAGSKNSGAYKQCANKSTRAECNCDDNAKLSFFVAFSDCKEKALRMKYPVTRLPVYFRVDTENEYIPLVSPFFVTVTEVNHRTNWEVAGTNETPSMLKMRAYLADKLNITLYNPEALALNIYGSELFHFRVATIPGVSFCNLLDEFQIYVDDAPLAFPGQYLVSTVTAVLVGGIIFVIFMMQMYEINIWNKVKSKVRKKNKVSVSETSATVTSTSS</sequence>
<dbReference type="Pfam" id="PF22830">
    <property type="entry name" value="CATSPERB_head"/>
    <property type="match status" value="1"/>
</dbReference>
<keyword evidence="2" id="KW-1133">Transmembrane helix</keyword>
<feature type="domain" description="Cation channel sperm-associated auxiliary subunit beta 2nd" evidence="5">
    <location>
        <begin position="191"/>
        <end position="526"/>
    </location>
</feature>
<evidence type="ECO:0000313" key="8">
    <source>
        <dbReference type="EMBL" id="TFK15875.1"/>
    </source>
</evidence>
<dbReference type="InterPro" id="IPR028748">
    <property type="entry name" value="CATSPERB"/>
</dbReference>
<feature type="transmembrane region" description="Helical" evidence="2">
    <location>
        <begin position="1081"/>
        <end position="1101"/>
    </location>
</feature>
<reference evidence="8 9" key="2">
    <citation type="submission" date="2019-04" db="EMBL/GenBank/DDBJ databases">
        <title>The genome sequence of big-headed turtle.</title>
        <authorList>
            <person name="Gong S."/>
        </authorList>
    </citation>
    <scope>NUCLEOTIDE SEQUENCE [LARGE SCALE GENOMIC DNA]</scope>
    <source>
        <strain evidence="8">DO16091913</strain>
        <tissue evidence="8">Muscle</tissue>
    </source>
</reference>
<protein>
    <submittedName>
        <fullName evidence="8">Sphingolipid delta(4)-desaturase/C4-hydroxylase DES2</fullName>
    </submittedName>
</protein>
<dbReference type="PANTHER" id="PTHR14705:SF0">
    <property type="entry name" value="CATION CHANNEL SPERM-ASSOCIATED AUXILIARY SUBUNIT BETA"/>
    <property type="match status" value="1"/>
</dbReference>
<feature type="region of interest" description="Disordered" evidence="1">
    <location>
        <begin position="1"/>
        <end position="22"/>
    </location>
</feature>
<dbReference type="Pfam" id="PF15149">
    <property type="entry name" value="CATSPERB_C"/>
    <property type="match status" value="1"/>
</dbReference>
<evidence type="ECO:0000259" key="3">
    <source>
        <dbReference type="Pfam" id="PF15149"/>
    </source>
</evidence>
<reference evidence="8 9" key="1">
    <citation type="submission" date="2019-04" db="EMBL/GenBank/DDBJ databases">
        <title>Draft genome of the big-headed turtle Platysternon megacephalum.</title>
        <authorList>
            <person name="Gong S."/>
        </authorList>
    </citation>
    <scope>NUCLEOTIDE SEQUENCE [LARGE SCALE GENOMIC DNA]</scope>
    <source>
        <strain evidence="8">DO16091913</strain>
        <tissue evidence="8">Muscle</tissue>
    </source>
</reference>
<dbReference type="OrthoDB" id="2159869at2759"/>
<evidence type="ECO:0000259" key="4">
    <source>
        <dbReference type="Pfam" id="PF21541"/>
    </source>
</evidence>
<dbReference type="GO" id="GO:0005929">
    <property type="term" value="C:cilium"/>
    <property type="evidence" value="ECO:0007669"/>
    <property type="project" value="TreeGrafter"/>
</dbReference>
<keyword evidence="2" id="KW-0472">Membrane</keyword>
<keyword evidence="9" id="KW-1185">Reference proteome</keyword>
<name>A0A4D9F2S5_9SAUR</name>